<gene>
    <name evidence="12" type="ORF">HK105_201030</name>
</gene>
<evidence type="ECO:0000256" key="10">
    <source>
        <dbReference type="SAM" id="Phobius"/>
    </source>
</evidence>
<evidence type="ECO:0000256" key="6">
    <source>
        <dbReference type="ARBA" id="ARBA00022970"/>
    </source>
</evidence>
<feature type="transmembrane region" description="Helical" evidence="10">
    <location>
        <begin position="458"/>
        <end position="475"/>
    </location>
</feature>
<feature type="compositionally biased region" description="Polar residues" evidence="9">
    <location>
        <begin position="426"/>
        <end position="435"/>
    </location>
</feature>
<proteinExistence type="inferred from homology"/>
<dbReference type="Pfam" id="PF01490">
    <property type="entry name" value="Aa_trans"/>
    <property type="match status" value="1"/>
</dbReference>
<feature type="transmembrane region" description="Helical" evidence="10">
    <location>
        <begin position="319"/>
        <end position="341"/>
    </location>
</feature>
<dbReference type="EMBL" id="JADGIZ020000003">
    <property type="protein sequence ID" value="KAL2919386.1"/>
    <property type="molecule type" value="Genomic_DNA"/>
</dbReference>
<feature type="transmembrane region" description="Helical" evidence="10">
    <location>
        <begin position="92"/>
        <end position="113"/>
    </location>
</feature>
<reference evidence="12 13" key="1">
    <citation type="submission" date="2023-09" db="EMBL/GenBank/DDBJ databases">
        <title>Pangenome analysis of Batrachochytrium dendrobatidis and related Chytrids.</title>
        <authorList>
            <person name="Yacoub M.N."/>
            <person name="Stajich J.E."/>
            <person name="James T.Y."/>
        </authorList>
    </citation>
    <scope>NUCLEOTIDE SEQUENCE [LARGE SCALE GENOMIC DNA]</scope>
    <source>
        <strain evidence="12 13">JEL0888</strain>
    </source>
</reference>
<feature type="transmembrane region" description="Helical" evidence="10">
    <location>
        <begin position="197"/>
        <end position="221"/>
    </location>
</feature>
<evidence type="ECO:0000256" key="1">
    <source>
        <dbReference type="ARBA" id="ARBA00004128"/>
    </source>
</evidence>
<accession>A0ABR4NIN0</accession>
<comment type="subcellular location">
    <subcellularLocation>
        <location evidence="1">Vacuole membrane</location>
        <topology evidence="1">Multi-pass membrane protein</topology>
    </subcellularLocation>
</comment>
<dbReference type="Proteomes" id="UP001527925">
    <property type="component" value="Unassembled WGS sequence"/>
</dbReference>
<dbReference type="PANTHER" id="PTHR22950">
    <property type="entry name" value="AMINO ACID TRANSPORTER"/>
    <property type="match status" value="1"/>
</dbReference>
<evidence type="ECO:0000256" key="3">
    <source>
        <dbReference type="ARBA" id="ARBA00022448"/>
    </source>
</evidence>
<feature type="transmembrane region" description="Helical" evidence="10">
    <location>
        <begin position="228"/>
        <end position="251"/>
    </location>
</feature>
<feature type="transmembrane region" description="Helical" evidence="10">
    <location>
        <begin position="361"/>
        <end position="379"/>
    </location>
</feature>
<evidence type="ECO:0000313" key="13">
    <source>
        <dbReference type="Proteomes" id="UP001527925"/>
    </source>
</evidence>
<comment type="similarity">
    <text evidence="2">Belongs to the amino acid/polyamine transporter 2 family.</text>
</comment>
<feature type="transmembrane region" description="Helical" evidence="10">
    <location>
        <begin position="481"/>
        <end position="505"/>
    </location>
</feature>
<organism evidence="12 13">
    <name type="scientific">Polyrhizophydium stewartii</name>
    <dbReference type="NCBI Taxonomy" id="2732419"/>
    <lineage>
        <taxon>Eukaryota</taxon>
        <taxon>Fungi</taxon>
        <taxon>Fungi incertae sedis</taxon>
        <taxon>Chytridiomycota</taxon>
        <taxon>Chytridiomycota incertae sedis</taxon>
        <taxon>Chytridiomycetes</taxon>
        <taxon>Rhizophydiales</taxon>
        <taxon>Rhizophydiales incertae sedis</taxon>
        <taxon>Polyrhizophydium</taxon>
    </lineage>
</organism>
<evidence type="ECO:0000256" key="2">
    <source>
        <dbReference type="ARBA" id="ARBA00008066"/>
    </source>
</evidence>
<evidence type="ECO:0000256" key="8">
    <source>
        <dbReference type="ARBA" id="ARBA00023136"/>
    </source>
</evidence>
<protein>
    <recommendedName>
        <fullName evidence="11">Amino acid transporter transmembrane domain-containing protein</fullName>
    </recommendedName>
</protein>
<feature type="transmembrane region" description="Helical" evidence="10">
    <location>
        <begin position="517"/>
        <end position="538"/>
    </location>
</feature>
<feature type="transmembrane region" description="Helical" evidence="10">
    <location>
        <begin position="279"/>
        <end position="299"/>
    </location>
</feature>
<sequence>MPPSSLLRRRMSSLDGMAIQHADSRTRLLADVNAEAGGGAVAAVGGTDASPALNAHGRPIPSVLVLTIDLINTIMGTGLMSLPYAFATVGLGFGSLLICVSAAATWFSVRLLISSCQLAYGRGTGRVPAQSSLFVSEGEPSYAALAKTAMGPHGAVWADIALAASCFGFAVSYLVSIADSMPQAAAFFFPESLVGPWIAVLVQSPKFWMFAFLVIIAPLCYARSVDDFWWFSSTALAAALYLAAVVVFLSFSVEHPHPDPGRHERVPWFSVKLEAFESISIFIFSFTCHPNLFAVYNEVGANYRGQDLPPEKVRHIRRVVDFSMISVGVLYLAVGIIGFLAFGDTSMILILDNFPNTFPIAFGRLMYALLAALSVPIQIHPSRASIDSVLTTLGFKWRSRRFPSYQSIADHDLPPPLSATPSSSLGSRVSMSDSGNSITSSIEDWLHERMHHERGRRFILTSVTLALTYLTAMWFTTLEDVISFAGSSGGVIMCFVMPAMFYWNLTTRETGGWRRPFSLALALAGSFCGVLNVGWILFGAVAGPANGGSGTVNTVASAITSTAAAAAAATASVSAIAPTYSAALAV</sequence>
<keyword evidence="3" id="KW-0813">Transport</keyword>
<keyword evidence="6" id="KW-0029">Amino-acid transport</keyword>
<name>A0ABR4NIN0_9FUNG</name>
<dbReference type="PANTHER" id="PTHR22950:SF678">
    <property type="entry name" value="VACUOLAR AMINO ACID TRANSPORTER 5-RELATED"/>
    <property type="match status" value="1"/>
</dbReference>
<keyword evidence="13" id="KW-1185">Reference proteome</keyword>
<dbReference type="InterPro" id="IPR013057">
    <property type="entry name" value="AA_transpt_TM"/>
</dbReference>
<evidence type="ECO:0000313" key="12">
    <source>
        <dbReference type="EMBL" id="KAL2919386.1"/>
    </source>
</evidence>
<keyword evidence="5 10" id="KW-0812">Transmembrane</keyword>
<keyword evidence="4" id="KW-0926">Vacuole</keyword>
<keyword evidence="8 10" id="KW-0472">Membrane</keyword>
<comment type="caution">
    <text evidence="12">The sequence shown here is derived from an EMBL/GenBank/DDBJ whole genome shotgun (WGS) entry which is preliminary data.</text>
</comment>
<evidence type="ECO:0000256" key="4">
    <source>
        <dbReference type="ARBA" id="ARBA00022554"/>
    </source>
</evidence>
<evidence type="ECO:0000256" key="7">
    <source>
        <dbReference type="ARBA" id="ARBA00022989"/>
    </source>
</evidence>
<evidence type="ECO:0000256" key="9">
    <source>
        <dbReference type="SAM" id="MobiDB-lite"/>
    </source>
</evidence>
<keyword evidence="7 10" id="KW-1133">Transmembrane helix</keyword>
<feature type="region of interest" description="Disordered" evidence="9">
    <location>
        <begin position="413"/>
        <end position="435"/>
    </location>
</feature>
<feature type="domain" description="Amino acid transporter transmembrane" evidence="11">
    <location>
        <begin position="64"/>
        <end position="540"/>
    </location>
</feature>
<feature type="transmembrane region" description="Helical" evidence="10">
    <location>
        <begin position="156"/>
        <end position="177"/>
    </location>
</feature>
<evidence type="ECO:0000256" key="5">
    <source>
        <dbReference type="ARBA" id="ARBA00022692"/>
    </source>
</evidence>
<evidence type="ECO:0000259" key="11">
    <source>
        <dbReference type="Pfam" id="PF01490"/>
    </source>
</evidence>
<feature type="transmembrane region" description="Helical" evidence="10">
    <location>
        <begin position="558"/>
        <end position="580"/>
    </location>
</feature>